<protein>
    <submittedName>
        <fullName evidence="1">Uncharacterized protein</fullName>
    </submittedName>
</protein>
<dbReference type="RefSeq" id="XP_001805318.1">
    <property type="nucleotide sequence ID" value="XM_001805266.1"/>
</dbReference>
<dbReference type="InParanoid" id="Q0TZ30"/>
<dbReference type="KEGG" id="pno:SNOG_15155"/>
<sequence>MRHRPDISDPRALFASIYKGFNDALPQDIQKDFVGIKDPALALERFNRLVKDSESSSVKTRRAMKVTAKLADKTGPYFEVVNIYIQSHPEYAALVWAIMALEFYSKWEAHMSKVHARLDQVQNQQRSQGKRNDNDKTLMSV</sequence>
<dbReference type="GeneID" id="5982246"/>
<dbReference type="HOGENOM" id="CLU_1825964_0_0_1"/>
<gene>
    <name evidence="1" type="ORF">SNOG_15155</name>
</gene>
<reference evidence="2" key="1">
    <citation type="journal article" date="2007" name="Plant Cell">
        <title>Dothideomycete-plant interactions illuminated by genome sequencing and EST analysis of the wheat pathogen Stagonospora nodorum.</title>
        <authorList>
            <person name="Hane J.K."/>
            <person name="Lowe R.G."/>
            <person name="Solomon P.S."/>
            <person name="Tan K.C."/>
            <person name="Schoch C.L."/>
            <person name="Spatafora J.W."/>
            <person name="Crous P.W."/>
            <person name="Kodira C."/>
            <person name="Birren B.W."/>
            <person name="Galagan J.E."/>
            <person name="Torriani S.F."/>
            <person name="McDonald B.A."/>
            <person name="Oliver R.P."/>
        </authorList>
    </citation>
    <scope>NUCLEOTIDE SEQUENCE [LARGE SCALE GENOMIC DNA]</scope>
    <source>
        <strain evidence="2">SN15 / ATCC MYA-4574 / FGSC 10173</strain>
    </source>
</reference>
<accession>Q0TZ30</accession>
<name>Q0TZ30_PHANO</name>
<evidence type="ECO:0000313" key="1">
    <source>
        <dbReference type="EMBL" id="EAT77380.2"/>
    </source>
</evidence>
<dbReference type="Proteomes" id="UP000001055">
    <property type="component" value="Unassembled WGS sequence"/>
</dbReference>
<dbReference type="AlphaFoldDB" id="Q0TZ30"/>
<organism evidence="1 2">
    <name type="scientific">Phaeosphaeria nodorum (strain SN15 / ATCC MYA-4574 / FGSC 10173)</name>
    <name type="common">Glume blotch fungus</name>
    <name type="synonym">Parastagonospora nodorum</name>
    <dbReference type="NCBI Taxonomy" id="321614"/>
    <lineage>
        <taxon>Eukaryota</taxon>
        <taxon>Fungi</taxon>
        <taxon>Dikarya</taxon>
        <taxon>Ascomycota</taxon>
        <taxon>Pezizomycotina</taxon>
        <taxon>Dothideomycetes</taxon>
        <taxon>Pleosporomycetidae</taxon>
        <taxon>Pleosporales</taxon>
        <taxon>Pleosporineae</taxon>
        <taxon>Phaeosphaeriaceae</taxon>
        <taxon>Parastagonospora</taxon>
    </lineage>
</organism>
<evidence type="ECO:0000313" key="2">
    <source>
        <dbReference type="Proteomes" id="UP000001055"/>
    </source>
</evidence>
<proteinExistence type="predicted"/>
<dbReference type="VEuPathDB" id="FungiDB:JI435_151560"/>
<dbReference type="EMBL" id="CH445360">
    <property type="protein sequence ID" value="EAT77380.2"/>
    <property type="molecule type" value="Genomic_DNA"/>
</dbReference>